<evidence type="ECO:0000256" key="1">
    <source>
        <dbReference type="ARBA" id="ARBA00000085"/>
    </source>
</evidence>
<comment type="catalytic activity">
    <reaction evidence="1">
        <text>ATP + protein L-histidine = ADP + protein N-phospho-L-histidine.</text>
        <dbReference type="EC" id="2.7.13.3"/>
    </reaction>
</comment>
<evidence type="ECO:0000259" key="7">
    <source>
        <dbReference type="PROSITE" id="PS50109"/>
    </source>
</evidence>
<dbReference type="Pfam" id="PF02518">
    <property type="entry name" value="HATPase_c"/>
    <property type="match status" value="1"/>
</dbReference>
<dbReference type="InterPro" id="IPR036890">
    <property type="entry name" value="HATPase_C_sf"/>
</dbReference>
<feature type="domain" description="Histidine kinase" evidence="7">
    <location>
        <begin position="379"/>
        <end position="624"/>
    </location>
</feature>
<feature type="transmembrane region" description="Helical" evidence="6">
    <location>
        <begin position="101"/>
        <end position="118"/>
    </location>
</feature>
<keyword evidence="6" id="KW-1133">Transmembrane helix</keyword>
<dbReference type="EMBL" id="CAMPGE010018871">
    <property type="protein sequence ID" value="CAI2377243.1"/>
    <property type="molecule type" value="Genomic_DNA"/>
</dbReference>
<dbReference type="AlphaFoldDB" id="A0AAD2D2J4"/>
<dbReference type="SMART" id="SM00387">
    <property type="entry name" value="HATPase_c"/>
    <property type="match status" value="1"/>
</dbReference>
<keyword evidence="4" id="KW-0808">Transferase</keyword>
<dbReference type="SMART" id="SM00388">
    <property type="entry name" value="HisKA"/>
    <property type="match status" value="1"/>
</dbReference>
<dbReference type="Gene3D" id="3.30.565.10">
    <property type="entry name" value="Histidine kinase-like ATPase, C-terminal domain"/>
    <property type="match status" value="1"/>
</dbReference>
<dbReference type="PRINTS" id="PR00344">
    <property type="entry name" value="BCTRLSENSOR"/>
</dbReference>
<feature type="transmembrane region" description="Helical" evidence="6">
    <location>
        <begin position="124"/>
        <end position="141"/>
    </location>
</feature>
<dbReference type="Proteomes" id="UP001295684">
    <property type="component" value="Unassembled WGS sequence"/>
</dbReference>
<evidence type="ECO:0000256" key="2">
    <source>
        <dbReference type="ARBA" id="ARBA00012438"/>
    </source>
</evidence>
<organism evidence="8 9">
    <name type="scientific">Euplotes crassus</name>
    <dbReference type="NCBI Taxonomy" id="5936"/>
    <lineage>
        <taxon>Eukaryota</taxon>
        <taxon>Sar</taxon>
        <taxon>Alveolata</taxon>
        <taxon>Ciliophora</taxon>
        <taxon>Intramacronucleata</taxon>
        <taxon>Spirotrichea</taxon>
        <taxon>Hypotrichia</taxon>
        <taxon>Euplotida</taxon>
        <taxon>Euplotidae</taxon>
        <taxon>Moneuplotes</taxon>
    </lineage>
</organism>
<accession>A0AAD2D2J4</accession>
<keyword evidence="9" id="KW-1185">Reference proteome</keyword>
<evidence type="ECO:0000313" key="9">
    <source>
        <dbReference type="Proteomes" id="UP001295684"/>
    </source>
</evidence>
<keyword evidence="6" id="KW-0812">Transmembrane</keyword>
<dbReference type="InterPro" id="IPR004358">
    <property type="entry name" value="Sig_transdc_His_kin-like_C"/>
</dbReference>
<comment type="caution">
    <text evidence="8">The sequence shown here is derived from an EMBL/GenBank/DDBJ whole genome shotgun (WGS) entry which is preliminary data.</text>
</comment>
<dbReference type="InterPro" id="IPR036097">
    <property type="entry name" value="HisK_dim/P_sf"/>
</dbReference>
<dbReference type="Gene3D" id="1.10.287.130">
    <property type="match status" value="1"/>
</dbReference>
<dbReference type="PROSITE" id="PS50109">
    <property type="entry name" value="HIS_KIN"/>
    <property type="match status" value="1"/>
</dbReference>
<feature type="transmembrane region" description="Helical" evidence="6">
    <location>
        <begin position="70"/>
        <end position="89"/>
    </location>
</feature>
<dbReference type="Pfam" id="PF00512">
    <property type="entry name" value="HisKA"/>
    <property type="match status" value="1"/>
</dbReference>
<protein>
    <recommendedName>
        <fullName evidence="2">histidine kinase</fullName>
        <ecNumber evidence="2">2.7.13.3</ecNumber>
    </recommendedName>
</protein>
<evidence type="ECO:0000256" key="3">
    <source>
        <dbReference type="ARBA" id="ARBA00022553"/>
    </source>
</evidence>
<proteinExistence type="predicted"/>
<name>A0AAD2D2J4_EUPCR</name>
<dbReference type="InterPro" id="IPR003594">
    <property type="entry name" value="HATPase_dom"/>
</dbReference>
<dbReference type="EC" id="2.7.13.3" evidence="2"/>
<dbReference type="PANTHER" id="PTHR43047:SF72">
    <property type="entry name" value="OSMOSENSING HISTIDINE PROTEIN KINASE SLN1"/>
    <property type="match status" value="1"/>
</dbReference>
<evidence type="ECO:0000256" key="6">
    <source>
        <dbReference type="SAM" id="Phobius"/>
    </source>
</evidence>
<dbReference type="GO" id="GO:0009927">
    <property type="term" value="F:histidine phosphotransfer kinase activity"/>
    <property type="evidence" value="ECO:0007669"/>
    <property type="project" value="TreeGrafter"/>
</dbReference>
<dbReference type="InterPro" id="IPR005467">
    <property type="entry name" value="His_kinase_dom"/>
</dbReference>
<dbReference type="GO" id="GO:0000155">
    <property type="term" value="F:phosphorelay sensor kinase activity"/>
    <property type="evidence" value="ECO:0007669"/>
    <property type="project" value="InterPro"/>
</dbReference>
<dbReference type="GO" id="GO:0005886">
    <property type="term" value="C:plasma membrane"/>
    <property type="evidence" value="ECO:0007669"/>
    <property type="project" value="TreeGrafter"/>
</dbReference>
<evidence type="ECO:0000256" key="4">
    <source>
        <dbReference type="ARBA" id="ARBA00022679"/>
    </source>
</evidence>
<keyword evidence="6" id="KW-0472">Membrane</keyword>
<evidence type="ECO:0000256" key="5">
    <source>
        <dbReference type="ARBA" id="ARBA00022777"/>
    </source>
</evidence>
<dbReference type="InterPro" id="IPR003661">
    <property type="entry name" value="HisK_dim/P_dom"/>
</dbReference>
<keyword evidence="3" id="KW-0597">Phosphoprotein</keyword>
<gene>
    <name evidence="8" type="ORF">ECRASSUSDP1_LOCUS18626</name>
</gene>
<dbReference type="PANTHER" id="PTHR43047">
    <property type="entry name" value="TWO-COMPONENT HISTIDINE PROTEIN KINASE"/>
    <property type="match status" value="1"/>
</dbReference>
<reference evidence="8" key="1">
    <citation type="submission" date="2023-07" db="EMBL/GenBank/DDBJ databases">
        <authorList>
            <consortium name="AG Swart"/>
            <person name="Singh M."/>
            <person name="Singh A."/>
            <person name="Seah K."/>
            <person name="Emmerich C."/>
        </authorList>
    </citation>
    <scope>NUCLEOTIDE SEQUENCE</scope>
    <source>
        <strain evidence="8">DP1</strain>
    </source>
</reference>
<sequence>MKKLLDFFKASQQRDAEFAALESKIPKNGIDLLNSPSILYIKESRKVLIFTLLCFIVLTSLKQGMGQDQVNTFCVGCFMSVIFLTIEYLNSKYPSHSQTLILLFNVLGYICAHLAFQVTSKGNISSLIPSIYLFHFYLSTLAPSKRHLMSLIFALTVIMYTSIATYNLGEIDEELTVSGLMSVLFSDLGLRINQARLSQMYQMILENTKLAEEKLKVVQEFPHPVLILPQQIKESSNCYSNEEFEEKIQPLNQEIQELRHIQVKIDKKDSLKNHQERCSLLQYLGEGHRLEKNQSKRLKRDAIIHSRYFCNKDFPSLQDSINGEEDEQKQLQRNFNIKSLKIEWKGVPSVMHVFIDTTDIIKLEQAKNRIKMQKIMFASASHEFRTPLNAIIHSFNFIETSFEDSLKILHKRGVEELLGNSNFCEQVEIILKFLKTGSTSSVLLLALVEDILNLSKIDNGTIITKSDFFHIPNLLRDVHSLFSVQCENKGIELTEEFDETLHFCEIKSDCKRIKQVLLNLVSNSLKFTFSGFIKIKAEFFKTLEGSDFIEFRVHDTGTGIKEQDQECLFQLFGVVENNENLNPDGCGLGLTISKKYVEMLGGDIRVESVYGEGTEMIFTILIKDMKRLPFQRPMQQNLSSSFFDDFMKNVSGLGPKINEEYSSRFKVNREVPASKCNVSRFSY</sequence>
<dbReference type="SUPFAM" id="SSF55874">
    <property type="entry name" value="ATPase domain of HSP90 chaperone/DNA topoisomerase II/histidine kinase"/>
    <property type="match status" value="1"/>
</dbReference>
<dbReference type="CDD" id="cd00082">
    <property type="entry name" value="HisKA"/>
    <property type="match status" value="1"/>
</dbReference>
<dbReference type="SUPFAM" id="SSF47384">
    <property type="entry name" value="Homodimeric domain of signal transducing histidine kinase"/>
    <property type="match status" value="1"/>
</dbReference>
<evidence type="ECO:0000313" key="8">
    <source>
        <dbReference type="EMBL" id="CAI2377243.1"/>
    </source>
</evidence>
<keyword evidence="5" id="KW-0418">Kinase</keyword>